<organism evidence="2 3">
    <name type="scientific">Streptomyces pseudogriseolus</name>
    <name type="common">Streptomyces gancidicus</name>
    <name type="synonym">Streptomyces rubiginosus</name>
    <dbReference type="NCBI Taxonomy" id="36817"/>
    <lineage>
        <taxon>Bacteria</taxon>
        <taxon>Bacillati</taxon>
        <taxon>Actinomycetota</taxon>
        <taxon>Actinomycetes</taxon>
        <taxon>Kitasatosporales</taxon>
        <taxon>Streptomycetaceae</taxon>
        <taxon>Streptomyces</taxon>
        <taxon>Streptomyces pseudogriseolus group</taxon>
    </lineage>
</organism>
<sequence length="76" mass="8173">MGLPLGHHVPGLETDRGQAPALPDAGRDTGFVLGGAQRLTRRAVAVADHHAAEEIAPPVSRANLRFADHWPMEPRH</sequence>
<protein>
    <submittedName>
        <fullName evidence="2">Uncharacterized protein</fullName>
    </submittedName>
</protein>
<gene>
    <name evidence="2" type="ORF">GCM10010285_62890</name>
</gene>
<proteinExistence type="predicted"/>
<evidence type="ECO:0000313" key="3">
    <source>
        <dbReference type="Proteomes" id="UP000597853"/>
    </source>
</evidence>
<accession>A0ABQ2TN64</accession>
<comment type="caution">
    <text evidence="2">The sequence shown here is derived from an EMBL/GenBank/DDBJ whole genome shotgun (WGS) entry which is preliminary data.</text>
</comment>
<evidence type="ECO:0000256" key="1">
    <source>
        <dbReference type="SAM" id="MobiDB-lite"/>
    </source>
</evidence>
<name>A0ABQ2TN64_STREZ</name>
<dbReference type="EMBL" id="BMTX01000035">
    <property type="protein sequence ID" value="GGS75812.1"/>
    <property type="molecule type" value="Genomic_DNA"/>
</dbReference>
<dbReference type="Proteomes" id="UP000597853">
    <property type="component" value="Unassembled WGS sequence"/>
</dbReference>
<feature type="region of interest" description="Disordered" evidence="1">
    <location>
        <begin position="1"/>
        <end position="28"/>
    </location>
</feature>
<keyword evidence="3" id="KW-1185">Reference proteome</keyword>
<evidence type="ECO:0000313" key="2">
    <source>
        <dbReference type="EMBL" id="GGS75812.1"/>
    </source>
</evidence>
<reference evidence="3" key="1">
    <citation type="journal article" date="2019" name="Int. J. Syst. Evol. Microbiol.">
        <title>The Global Catalogue of Microorganisms (GCM) 10K type strain sequencing project: providing services to taxonomists for standard genome sequencing and annotation.</title>
        <authorList>
            <consortium name="The Broad Institute Genomics Platform"/>
            <consortium name="The Broad Institute Genome Sequencing Center for Infectious Disease"/>
            <person name="Wu L."/>
            <person name="Ma J."/>
        </authorList>
    </citation>
    <scope>NUCLEOTIDE SEQUENCE [LARGE SCALE GENOMIC DNA]</scope>
    <source>
        <strain evidence="3">JCM 4416</strain>
    </source>
</reference>